<protein>
    <submittedName>
        <fullName evidence="1">Uncharacterized protein</fullName>
    </submittedName>
</protein>
<reference evidence="1 2" key="1">
    <citation type="submission" date="2019-12" db="EMBL/GenBank/DDBJ databases">
        <title>Isolation and characterization of three novel carbon monoxide-oxidizing members of Halobacteria from salione crusts and soils.</title>
        <authorList>
            <person name="Myers M.R."/>
            <person name="King G.M."/>
        </authorList>
    </citation>
    <scope>NUCLEOTIDE SEQUENCE [LARGE SCALE GENOMIC DNA]</scope>
    <source>
        <strain evidence="1 2">WSH3</strain>
    </source>
</reference>
<evidence type="ECO:0000313" key="1">
    <source>
        <dbReference type="EMBL" id="MXR52368.1"/>
    </source>
</evidence>
<accession>A0A6B0T2A3</accession>
<comment type="caution">
    <text evidence="1">The sequence shown here is derived from an EMBL/GenBank/DDBJ whole genome shotgun (WGS) entry which is preliminary data.</text>
</comment>
<dbReference type="Pfam" id="PF19120">
    <property type="entry name" value="DUF5804"/>
    <property type="match status" value="1"/>
</dbReference>
<evidence type="ECO:0000313" key="2">
    <source>
        <dbReference type="Proteomes" id="UP000466535"/>
    </source>
</evidence>
<gene>
    <name evidence="1" type="ORF">GRX03_12230</name>
</gene>
<dbReference type="Proteomes" id="UP000466535">
    <property type="component" value="Unassembled WGS sequence"/>
</dbReference>
<dbReference type="RefSeq" id="WP_159764482.1">
    <property type="nucleotide sequence ID" value="NZ_WUUT01000004.1"/>
</dbReference>
<name>A0A6B0T2A3_9EURY</name>
<proteinExistence type="predicted"/>
<dbReference type="EMBL" id="WUUT01000004">
    <property type="protein sequence ID" value="MXR52368.1"/>
    <property type="molecule type" value="Genomic_DNA"/>
</dbReference>
<dbReference type="InterPro" id="IPR043827">
    <property type="entry name" value="DUF5804"/>
</dbReference>
<organism evidence="1 2">
    <name type="scientific">Halovenus carboxidivorans</name>
    <dbReference type="NCBI Taxonomy" id="2692199"/>
    <lineage>
        <taxon>Archaea</taxon>
        <taxon>Methanobacteriati</taxon>
        <taxon>Methanobacteriota</taxon>
        <taxon>Stenosarchaea group</taxon>
        <taxon>Halobacteria</taxon>
        <taxon>Halobacteriales</taxon>
        <taxon>Haloarculaceae</taxon>
        <taxon>Halovenus</taxon>
    </lineage>
</organism>
<dbReference type="AlphaFoldDB" id="A0A6B0T2A3"/>
<keyword evidence="2" id="KW-1185">Reference proteome</keyword>
<dbReference type="OrthoDB" id="170224at2157"/>
<sequence length="158" mass="17680">MTRVCLLGEEETNLQYELLSRETARDALAAYEITEPFENALAVETVSLGAAVSLLNDLDWYLTRFVSDAFVRDPSISSEEWLSRALATAIRNDDVDPADSGRFLRVYGVETDDGEGETKPRLVEPMLVTRTGAEIPEYDLREVDRTVIVRLTESEFGA</sequence>